<dbReference type="OrthoDB" id="1667110at2759"/>
<gene>
    <name evidence="6" type="ORF">GSI_02107</name>
</gene>
<proteinExistence type="predicted"/>
<evidence type="ECO:0000256" key="4">
    <source>
        <dbReference type="SAM" id="MobiDB-lite"/>
    </source>
</evidence>
<keyword evidence="3" id="KW-0539">Nucleus</keyword>
<name>A0A2G8SNP3_9APHY</name>
<evidence type="ECO:0000313" key="7">
    <source>
        <dbReference type="Proteomes" id="UP000230002"/>
    </source>
</evidence>
<dbReference type="InterPro" id="IPR003347">
    <property type="entry name" value="JmjC_dom"/>
</dbReference>
<dbReference type="Gene3D" id="2.60.120.650">
    <property type="entry name" value="Cupin"/>
    <property type="match status" value="1"/>
</dbReference>
<feature type="region of interest" description="Disordered" evidence="4">
    <location>
        <begin position="674"/>
        <end position="702"/>
    </location>
</feature>
<dbReference type="Pfam" id="PF02373">
    <property type="entry name" value="JmjC"/>
    <property type="match status" value="1"/>
</dbReference>
<dbReference type="GO" id="GO:0000118">
    <property type="term" value="C:histone deacetylase complex"/>
    <property type="evidence" value="ECO:0007669"/>
    <property type="project" value="TreeGrafter"/>
</dbReference>
<feature type="domain" description="JmjC" evidence="5">
    <location>
        <begin position="331"/>
        <end position="520"/>
    </location>
</feature>
<feature type="compositionally biased region" description="Low complexity" evidence="4">
    <location>
        <begin position="573"/>
        <end position="597"/>
    </location>
</feature>
<comment type="subcellular location">
    <subcellularLocation>
        <location evidence="1">Nucleus</location>
    </subcellularLocation>
</comment>
<dbReference type="PROSITE" id="PS51184">
    <property type="entry name" value="JMJC"/>
    <property type="match status" value="1"/>
</dbReference>
<dbReference type="SUPFAM" id="SSF51197">
    <property type="entry name" value="Clavaminate synthase-like"/>
    <property type="match status" value="1"/>
</dbReference>
<dbReference type="AlphaFoldDB" id="A0A2G8SNP3"/>
<dbReference type="PANTHER" id="PTHR12549:SF38">
    <property type="entry name" value="JMJC DOMAIN-CONTAINING HISTONE DEMETHYLASE 2, ISOFORM A"/>
    <property type="match status" value="1"/>
</dbReference>
<feature type="region of interest" description="Disordered" evidence="4">
    <location>
        <begin position="90"/>
        <end position="110"/>
    </location>
</feature>
<evidence type="ECO:0000256" key="3">
    <source>
        <dbReference type="ARBA" id="ARBA00023242"/>
    </source>
</evidence>
<feature type="compositionally biased region" description="Low complexity" evidence="4">
    <location>
        <begin position="815"/>
        <end position="826"/>
    </location>
</feature>
<dbReference type="SMART" id="SM00558">
    <property type="entry name" value="JmjC"/>
    <property type="match status" value="1"/>
</dbReference>
<keyword evidence="2" id="KW-0479">Metal-binding</keyword>
<dbReference type="GO" id="GO:0032454">
    <property type="term" value="F:histone H3K9 demethylase activity"/>
    <property type="evidence" value="ECO:0007669"/>
    <property type="project" value="InterPro"/>
</dbReference>
<evidence type="ECO:0000256" key="1">
    <source>
        <dbReference type="ARBA" id="ARBA00004123"/>
    </source>
</evidence>
<feature type="compositionally biased region" description="Polar residues" evidence="4">
    <location>
        <begin position="169"/>
        <end position="178"/>
    </location>
</feature>
<dbReference type="EMBL" id="AYKW01000003">
    <property type="protein sequence ID" value="PIL35381.1"/>
    <property type="molecule type" value="Genomic_DNA"/>
</dbReference>
<organism evidence="6 7">
    <name type="scientific">Ganoderma sinense ZZ0214-1</name>
    <dbReference type="NCBI Taxonomy" id="1077348"/>
    <lineage>
        <taxon>Eukaryota</taxon>
        <taxon>Fungi</taxon>
        <taxon>Dikarya</taxon>
        <taxon>Basidiomycota</taxon>
        <taxon>Agaricomycotina</taxon>
        <taxon>Agaricomycetes</taxon>
        <taxon>Polyporales</taxon>
        <taxon>Polyporaceae</taxon>
        <taxon>Ganoderma</taxon>
    </lineage>
</organism>
<feature type="region of interest" description="Disordered" evidence="4">
    <location>
        <begin position="554"/>
        <end position="612"/>
    </location>
</feature>
<accession>A0A2G8SNP3</accession>
<feature type="compositionally biased region" description="Low complexity" evidence="4">
    <location>
        <begin position="199"/>
        <end position="217"/>
    </location>
</feature>
<evidence type="ECO:0000313" key="6">
    <source>
        <dbReference type="EMBL" id="PIL35381.1"/>
    </source>
</evidence>
<protein>
    <submittedName>
        <fullName evidence="6">Transcription factor</fullName>
    </submittedName>
</protein>
<sequence length="826" mass="89348">MPNKWNTDLRPTHIERVKRTVAAALLPVLNEEMQHLQLPEVIRRPRETEVRATCDACMTSIFSSSWMCRTCGREACFDCFAYIKEATKSDESLESRSMTPPQRERHPRSPFFLPCTKRNLHQPKDFSPATRFSGTELAQAIKDMEALLASSGAEPSSSSEDTTMHGIESSLTATSTPSEGAPEISTAAVLPSHNPETAHPPAALPAPSSSSNGPDSSTVLPSLNEGPIPSHDTVTFSHTELTEEVFRQVWGSGDPLVVTGILERFHVQWTPEYFRSKYGHQKCTIVECQSERMKEVTVDRFFSWFGNYENRSTSTWKLKDWPPSADFKNTFPELYDEFVRVTPVPNYVRRDGVLNIASHFPSNTIGPDLGPKMYNAQASFESEGSQGSTRLHLDMADAINIMTYASPRADGRPGGAAWDIFKAGDTAKLREFLHRKFADKYHGDPIHAQKFYLDSTLLAELYRDYGVVSHRIFQKPGEVVFIPAGCAHQVCNLADCIKVACDFVSPENVERCSVLTREFREQNQLKAWKEDVLQLRTMMWFAWLSCVAQEKRLQEPTEASGNENATSPSGPDSAQSASASESGSGSRTDATPSAATPSQPPPVQAESAPSTHAAPVAAPLDLTTVSDEVGSTFTFVQPPPFHAHSSASILPPPLPVASTSTPAAQPSTEAAFLPVSTPTPAQAPIPPPTETHSESLATSSKVPPWRIPNSVSVSSTTSLVGASTSTPIVDFSAPHSTVENAVLNETATMPGPCPSPAAWSLSGEAPMVVDRTSSAPIDIDGAEASVGLKRASPEEADFDPGVPPAKRHKAAEGTEAVASEPVVAAA</sequence>
<comment type="caution">
    <text evidence="6">The sequence shown here is derived from an EMBL/GenBank/DDBJ whole genome shotgun (WGS) entry which is preliminary data.</text>
</comment>
<keyword evidence="7" id="KW-1185">Reference proteome</keyword>
<dbReference type="PANTHER" id="PTHR12549">
    <property type="entry name" value="JMJC DOMAIN-CONTAINING HISTONE DEMETHYLATION PROTEIN"/>
    <property type="match status" value="1"/>
</dbReference>
<evidence type="ECO:0000259" key="5">
    <source>
        <dbReference type="PROSITE" id="PS51184"/>
    </source>
</evidence>
<feature type="compositionally biased region" description="Low complexity" evidence="4">
    <location>
        <begin position="149"/>
        <end position="160"/>
    </location>
</feature>
<reference evidence="6 7" key="1">
    <citation type="journal article" date="2015" name="Sci. Rep.">
        <title>Chromosome-level genome map provides insights into diverse defense mechanisms in the medicinal fungus Ganoderma sinense.</title>
        <authorList>
            <person name="Zhu Y."/>
            <person name="Xu J."/>
            <person name="Sun C."/>
            <person name="Zhou S."/>
            <person name="Xu H."/>
            <person name="Nelson D.R."/>
            <person name="Qian J."/>
            <person name="Song J."/>
            <person name="Luo H."/>
            <person name="Xiang L."/>
            <person name="Li Y."/>
            <person name="Xu Z."/>
            <person name="Ji A."/>
            <person name="Wang L."/>
            <person name="Lu S."/>
            <person name="Hayward A."/>
            <person name="Sun W."/>
            <person name="Li X."/>
            <person name="Schwartz D.C."/>
            <person name="Wang Y."/>
            <person name="Chen S."/>
        </authorList>
    </citation>
    <scope>NUCLEOTIDE SEQUENCE [LARGE SCALE GENOMIC DNA]</scope>
    <source>
        <strain evidence="6 7">ZZ0214-1</strain>
    </source>
</reference>
<dbReference type="GO" id="GO:0031490">
    <property type="term" value="F:chromatin DNA binding"/>
    <property type="evidence" value="ECO:0007669"/>
    <property type="project" value="TreeGrafter"/>
</dbReference>
<dbReference type="GO" id="GO:0046872">
    <property type="term" value="F:metal ion binding"/>
    <property type="evidence" value="ECO:0007669"/>
    <property type="project" value="UniProtKB-KW"/>
</dbReference>
<feature type="region of interest" description="Disordered" evidence="4">
    <location>
        <begin position="149"/>
        <end position="229"/>
    </location>
</feature>
<evidence type="ECO:0000256" key="2">
    <source>
        <dbReference type="ARBA" id="ARBA00022723"/>
    </source>
</evidence>
<dbReference type="GO" id="GO:0006357">
    <property type="term" value="P:regulation of transcription by RNA polymerase II"/>
    <property type="evidence" value="ECO:0007669"/>
    <property type="project" value="TreeGrafter"/>
</dbReference>
<feature type="region of interest" description="Disordered" evidence="4">
    <location>
        <begin position="783"/>
        <end position="826"/>
    </location>
</feature>
<dbReference type="GO" id="GO:0000785">
    <property type="term" value="C:chromatin"/>
    <property type="evidence" value="ECO:0007669"/>
    <property type="project" value="TreeGrafter"/>
</dbReference>
<dbReference type="STRING" id="1077348.A0A2G8SNP3"/>
<dbReference type="InterPro" id="IPR045109">
    <property type="entry name" value="LSDs-like"/>
</dbReference>
<dbReference type="Proteomes" id="UP000230002">
    <property type="component" value="Unassembled WGS sequence"/>
</dbReference>
<dbReference type="GO" id="GO:0003712">
    <property type="term" value="F:transcription coregulator activity"/>
    <property type="evidence" value="ECO:0007669"/>
    <property type="project" value="TreeGrafter"/>
</dbReference>
<feature type="compositionally biased region" description="Polar residues" evidence="4">
    <location>
        <begin position="557"/>
        <end position="572"/>
    </location>
</feature>